<evidence type="ECO:0000256" key="1">
    <source>
        <dbReference type="SAM" id="Coils"/>
    </source>
</evidence>
<keyword evidence="2" id="KW-0732">Signal</keyword>
<accession>A0A085VE52</accession>
<comment type="caution">
    <text evidence="3">The sequence shown here is derived from an EMBL/GenBank/DDBJ whole genome shotgun (WGS) entry which is preliminary data.</text>
</comment>
<dbReference type="AlphaFoldDB" id="A0A085VE52"/>
<gene>
    <name evidence="3" type="ORF">IV02_05675</name>
</gene>
<reference evidence="3 4" key="1">
    <citation type="submission" date="2014-07" db="EMBL/GenBank/DDBJ databases">
        <title>Draft Genome Sequences of Environmental Pseudomonas syringae strains.</title>
        <authorList>
            <person name="Baltrus D.A."/>
            <person name="Berge O."/>
            <person name="Morris C."/>
        </authorList>
    </citation>
    <scope>NUCLEOTIDE SEQUENCE [LARGE SCALE GENOMIC DNA]</scope>
    <source>
        <strain evidence="3 4">CEB003</strain>
    </source>
</reference>
<dbReference type="RefSeq" id="WP_047572807.1">
    <property type="nucleotide sequence ID" value="NZ_JPQT01000074.1"/>
</dbReference>
<feature type="coiled-coil region" evidence="1">
    <location>
        <begin position="128"/>
        <end position="192"/>
    </location>
</feature>
<evidence type="ECO:0000256" key="2">
    <source>
        <dbReference type="SAM" id="SignalP"/>
    </source>
</evidence>
<keyword evidence="1" id="KW-0175">Coiled coil</keyword>
<evidence type="ECO:0000313" key="3">
    <source>
        <dbReference type="EMBL" id="KFE53715.1"/>
    </source>
</evidence>
<dbReference type="EMBL" id="JPQT01000074">
    <property type="protein sequence ID" value="KFE53715.1"/>
    <property type="molecule type" value="Genomic_DNA"/>
</dbReference>
<proteinExistence type="predicted"/>
<feature type="signal peptide" evidence="2">
    <location>
        <begin position="1"/>
        <end position="24"/>
    </location>
</feature>
<dbReference type="PATRIC" id="fig|317.174.peg.1156"/>
<dbReference type="Proteomes" id="UP000028643">
    <property type="component" value="Unassembled WGS sequence"/>
</dbReference>
<evidence type="ECO:0000313" key="4">
    <source>
        <dbReference type="Proteomes" id="UP000028643"/>
    </source>
</evidence>
<name>A0A085VE52_PSESX</name>
<sequence length="201" mass="22049">MRRLSVICLCLSLAPLLSPFAIQAAQSPEVLLYRYVDSRGVTVLDRQGVPPEYAAKGYEVLNSRGRVVQVVPPPPTAEELEQAQAAKTKATADAQLLRQYSSVDDVDRAKARKLAELDALVDVAKGNILNLNAQQSSLQKQAADQERAGRPVPQTLIDQLADLRAQQQSLRNDIQRNQAARAEAEADFATDRVNVQKLLSH</sequence>
<evidence type="ECO:0008006" key="5">
    <source>
        <dbReference type="Google" id="ProtNLM"/>
    </source>
</evidence>
<organism evidence="3 4">
    <name type="scientific">Pseudomonas syringae</name>
    <dbReference type="NCBI Taxonomy" id="317"/>
    <lineage>
        <taxon>Bacteria</taxon>
        <taxon>Pseudomonadati</taxon>
        <taxon>Pseudomonadota</taxon>
        <taxon>Gammaproteobacteria</taxon>
        <taxon>Pseudomonadales</taxon>
        <taxon>Pseudomonadaceae</taxon>
        <taxon>Pseudomonas</taxon>
    </lineage>
</organism>
<protein>
    <recommendedName>
        <fullName evidence="5">DUF4124 domain-containing protein</fullName>
    </recommendedName>
</protein>
<feature type="chain" id="PRO_5001798614" description="DUF4124 domain-containing protein" evidence="2">
    <location>
        <begin position="25"/>
        <end position="201"/>
    </location>
</feature>